<sequence>MRLSSPLSSPLREHFKKALSPQSRLLLIAALGLIGGLGFLAWQHLYPVTAAKGWSYRVFLDDVPYVSALAKDRQGVLYVTQELKDQGGSVFTLAADGRRSPLLAGLSKPDGLVPLHDGMVVSQEAGDHPVLWMHAGRSEALFSGTSVEGMASDGEFLYVIEDRAGDGRLLRFDPVSKLLAVLRDGLREAEGIAVCPDGQLYYTEKGHGWIKRWRSDGRDELLLSGLNAPGFLMCNEEGLWVSEDATHLARLLLLDGSGSLQVILRHLRSAQSVLSLAPGHLLIAEQGRARILEIKRADKRPD</sequence>
<dbReference type="GO" id="GO:0004674">
    <property type="term" value="F:protein serine/threonine kinase activity"/>
    <property type="evidence" value="ECO:0007669"/>
    <property type="project" value="UniProtKB-EC"/>
</dbReference>
<organism evidence="2 3">
    <name type="scientific">Candidatus Accumulibacter appositus</name>
    <dbReference type="NCBI Taxonomy" id="1454003"/>
    <lineage>
        <taxon>Bacteria</taxon>
        <taxon>Pseudomonadati</taxon>
        <taxon>Pseudomonadota</taxon>
        <taxon>Betaproteobacteria</taxon>
        <taxon>Candidatus Accumulibacter</taxon>
    </lineage>
</organism>
<protein>
    <submittedName>
        <fullName evidence="2">Serine/threonine-protein kinase PknD</fullName>
        <ecNumber evidence="2">2.7.11.1</ecNumber>
    </submittedName>
</protein>
<dbReference type="Proteomes" id="UP000021816">
    <property type="component" value="Unassembled WGS sequence"/>
</dbReference>
<name>A0A011PNV0_9PROT</name>
<dbReference type="STRING" id="1454003.AW10_02902"/>
<keyword evidence="1" id="KW-0472">Membrane</keyword>
<evidence type="ECO:0000256" key="1">
    <source>
        <dbReference type="SAM" id="Phobius"/>
    </source>
</evidence>
<dbReference type="SUPFAM" id="SSF101898">
    <property type="entry name" value="NHL repeat"/>
    <property type="match status" value="1"/>
</dbReference>
<dbReference type="InterPro" id="IPR011042">
    <property type="entry name" value="6-blade_b-propeller_TolB-like"/>
</dbReference>
<reference evidence="2 3" key="1">
    <citation type="submission" date="2014-02" db="EMBL/GenBank/DDBJ databases">
        <title>Expanding our view of genomic diversity in Candidatus Accumulibacter clades.</title>
        <authorList>
            <person name="Skennerton C.T."/>
            <person name="Barr J.J."/>
            <person name="Slater F.R."/>
            <person name="Bond P.L."/>
            <person name="Tyson G.W."/>
        </authorList>
    </citation>
    <scope>NUCLEOTIDE SEQUENCE [LARGE SCALE GENOMIC DNA]</scope>
    <source>
        <strain evidence="3">BA-92</strain>
    </source>
</reference>
<keyword evidence="1" id="KW-0812">Transmembrane</keyword>
<keyword evidence="2" id="KW-0808">Transferase</keyword>
<dbReference type="Gene3D" id="2.120.10.30">
    <property type="entry name" value="TolB, C-terminal domain"/>
    <property type="match status" value="1"/>
</dbReference>
<dbReference type="EC" id="2.7.11.1" evidence="2"/>
<gene>
    <name evidence="2" type="primary">pknD</name>
    <name evidence="2" type="ORF">AW10_02902</name>
</gene>
<proteinExistence type="predicted"/>
<keyword evidence="1" id="KW-1133">Transmembrane helix</keyword>
<dbReference type="EMBL" id="JEMX01000067">
    <property type="protein sequence ID" value="EXI78550.1"/>
    <property type="molecule type" value="Genomic_DNA"/>
</dbReference>
<evidence type="ECO:0000313" key="2">
    <source>
        <dbReference type="EMBL" id="EXI78550.1"/>
    </source>
</evidence>
<evidence type="ECO:0000313" key="3">
    <source>
        <dbReference type="Proteomes" id="UP000021816"/>
    </source>
</evidence>
<keyword evidence="2" id="KW-0418">Kinase</keyword>
<dbReference type="AlphaFoldDB" id="A0A011PNV0"/>
<accession>A0A011PNV0</accession>
<feature type="transmembrane region" description="Helical" evidence="1">
    <location>
        <begin position="25"/>
        <end position="42"/>
    </location>
</feature>
<comment type="caution">
    <text evidence="2">The sequence shown here is derived from an EMBL/GenBank/DDBJ whole genome shotgun (WGS) entry which is preliminary data.</text>
</comment>
<dbReference type="PATRIC" id="fig|1454003.3.peg.2960"/>